<keyword evidence="2" id="KW-1185">Reference proteome</keyword>
<organism evidence="1 2">
    <name type="scientific">Araneus ventricosus</name>
    <name type="common">Orbweaver spider</name>
    <name type="synonym">Epeira ventricosa</name>
    <dbReference type="NCBI Taxonomy" id="182803"/>
    <lineage>
        <taxon>Eukaryota</taxon>
        <taxon>Metazoa</taxon>
        <taxon>Ecdysozoa</taxon>
        <taxon>Arthropoda</taxon>
        <taxon>Chelicerata</taxon>
        <taxon>Arachnida</taxon>
        <taxon>Araneae</taxon>
        <taxon>Araneomorphae</taxon>
        <taxon>Entelegynae</taxon>
        <taxon>Araneoidea</taxon>
        <taxon>Araneidae</taxon>
        <taxon>Araneus</taxon>
    </lineage>
</organism>
<protein>
    <submittedName>
        <fullName evidence="1">Uncharacterized protein</fullName>
    </submittedName>
</protein>
<evidence type="ECO:0000313" key="2">
    <source>
        <dbReference type="Proteomes" id="UP000499080"/>
    </source>
</evidence>
<dbReference type="EMBL" id="BGPR01072121">
    <property type="protein sequence ID" value="GBO45110.1"/>
    <property type="molecule type" value="Genomic_DNA"/>
</dbReference>
<dbReference type="Proteomes" id="UP000499080">
    <property type="component" value="Unassembled WGS sequence"/>
</dbReference>
<evidence type="ECO:0000313" key="1">
    <source>
        <dbReference type="EMBL" id="GBO45110.1"/>
    </source>
</evidence>
<accession>A0A4Y2X882</accession>
<name>A0A4Y2X882_ARAVE</name>
<comment type="caution">
    <text evidence="1">The sequence shown here is derived from an EMBL/GenBank/DDBJ whole genome shotgun (WGS) entry which is preliminary data.</text>
</comment>
<proteinExistence type="predicted"/>
<sequence length="116" mass="13322">MKEIFSRCVKLLAPISITLNEVSNVQKLPSLMATIYFLKLIDLPLVVLGWTFTTVPHQNPSSVRKTSSSRHLDGRAINQNRREYVCVWWWWWGEAEIGVTGSGWICVAWNDRESST</sequence>
<reference evidence="1 2" key="1">
    <citation type="journal article" date="2019" name="Sci. Rep.">
        <title>Orb-weaving spider Araneus ventricosus genome elucidates the spidroin gene catalogue.</title>
        <authorList>
            <person name="Kono N."/>
            <person name="Nakamura H."/>
            <person name="Ohtoshi R."/>
            <person name="Moran D.A.P."/>
            <person name="Shinohara A."/>
            <person name="Yoshida Y."/>
            <person name="Fujiwara M."/>
            <person name="Mori M."/>
            <person name="Tomita M."/>
            <person name="Arakawa K."/>
        </authorList>
    </citation>
    <scope>NUCLEOTIDE SEQUENCE [LARGE SCALE GENOMIC DNA]</scope>
</reference>
<gene>
    <name evidence="1" type="ORF">AVEN_218177_1</name>
</gene>
<dbReference type="AlphaFoldDB" id="A0A4Y2X882"/>